<proteinExistence type="predicted"/>
<dbReference type="InterPro" id="IPR041268">
    <property type="entry name" value="HU-CCDC81_bac_2"/>
</dbReference>
<dbReference type="EMBL" id="FTOI01000004">
    <property type="protein sequence ID" value="SIS67828.1"/>
    <property type="molecule type" value="Genomic_DNA"/>
</dbReference>
<keyword evidence="5" id="KW-1185">Reference proteome</keyword>
<evidence type="ECO:0000259" key="3">
    <source>
        <dbReference type="Pfam" id="PF18175"/>
    </source>
</evidence>
<organism evidence="4 5">
    <name type="scientific">Kaistella chaponensis</name>
    <dbReference type="NCBI Taxonomy" id="713588"/>
    <lineage>
        <taxon>Bacteria</taxon>
        <taxon>Pseudomonadati</taxon>
        <taxon>Bacteroidota</taxon>
        <taxon>Flavobacteriia</taxon>
        <taxon>Flavobacteriales</taxon>
        <taxon>Weeksellaceae</taxon>
        <taxon>Chryseobacterium group</taxon>
        <taxon>Kaistella</taxon>
    </lineage>
</organism>
<dbReference type="AlphaFoldDB" id="A0A1N7L1U8"/>
<keyword evidence="2" id="KW-1133">Transmembrane helix</keyword>
<keyword evidence="2" id="KW-0472">Membrane</keyword>
<keyword evidence="2" id="KW-0812">Transmembrane</keyword>
<dbReference type="STRING" id="713588.SAMN05421789_104143"/>
<evidence type="ECO:0000313" key="5">
    <source>
        <dbReference type="Proteomes" id="UP000185839"/>
    </source>
</evidence>
<gene>
    <name evidence="4" type="ORF">SAMN05421789_104143</name>
</gene>
<dbReference type="Proteomes" id="UP000185839">
    <property type="component" value="Unassembled WGS sequence"/>
</dbReference>
<dbReference type="RefSeq" id="WP_076386291.1">
    <property type="nucleotide sequence ID" value="NZ_FTOI01000004.1"/>
</dbReference>
<name>A0A1N7L1U8_9FLAO</name>
<evidence type="ECO:0000256" key="1">
    <source>
        <dbReference type="SAM" id="MobiDB-lite"/>
    </source>
</evidence>
<evidence type="ECO:0000256" key="2">
    <source>
        <dbReference type="SAM" id="Phobius"/>
    </source>
</evidence>
<feature type="domain" description="CCDC81-like prokaryotic HU" evidence="3">
    <location>
        <begin position="63"/>
        <end position="127"/>
    </location>
</feature>
<dbReference type="Pfam" id="PF18175">
    <property type="entry name" value="HU-CCDC81_bac_2"/>
    <property type="match status" value="1"/>
</dbReference>
<feature type="compositionally biased region" description="Basic residues" evidence="1">
    <location>
        <begin position="236"/>
        <end position="259"/>
    </location>
</feature>
<reference evidence="5" key="1">
    <citation type="submission" date="2017-01" db="EMBL/GenBank/DDBJ databases">
        <authorList>
            <person name="Varghese N."/>
            <person name="Submissions S."/>
        </authorList>
    </citation>
    <scope>NUCLEOTIDE SEQUENCE [LARGE SCALE GENOMIC DNA]</scope>
    <source>
        <strain evidence="5">DSM 23145</strain>
    </source>
</reference>
<feature type="transmembrane region" description="Helical" evidence="2">
    <location>
        <begin position="159"/>
        <end position="177"/>
    </location>
</feature>
<protein>
    <recommendedName>
        <fullName evidence="3">CCDC81-like prokaryotic HU domain-containing protein</fullName>
    </recommendedName>
</protein>
<accession>A0A1N7L1U8</accession>
<feature type="region of interest" description="Disordered" evidence="1">
    <location>
        <begin position="233"/>
        <end position="259"/>
    </location>
</feature>
<evidence type="ECO:0000313" key="4">
    <source>
        <dbReference type="EMBL" id="SIS67828.1"/>
    </source>
</evidence>
<dbReference type="OrthoDB" id="653949at2"/>
<sequence length="259" mass="29352">MNFSQLLLEFLQKHGSVSLTGFGIFYLKNINAVVDEAGKSILPPGKEVAFQNKSGEREIEFISFLSAQKNISELEAEIEIRKRVTSWNSTLEKEGKLLLENLGTFFLADHQIHFKGTRSENFSPDFYGLEEITISEITNKNTPSTNIAEKKSFTFSKSVYWVIPLVISVLALTYFGITQPEKIFGKKSFKDGFNKKTVQKLKKDSVKIDSATFLNPNLDSSLTDTLKSSIIPQKTSSKKWSSKKHINSKWKKAKKPQNR</sequence>